<dbReference type="PANTHER" id="PTHR33099:SF7">
    <property type="entry name" value="MYND-TYPE DOMAIN-CONTAINING PROTEIN"/>
    <property type="match status" value="1"/>
</dbReference>
<protein>
    <submittedName>
        <fullName evidence="1">Uncharacterized protein</fullName>
    </submittedName>
</protein>
<name>E9HRE0_DAPPU</name>
<dbReference type="HOGENOM" id="CLU_368914_0_0_1"/>
<reference evidence="1 2" key="1">
    <citation type="journal article" date="2011" name="Science">
        <title>The ecoresponsive genome of Daphnia pulex.</title>
        <authorList>
            <person name="Colbourne J.K."/>
            <person name="Pfrender M.E."/>
            <person name="Gilbert D."/>
            <person name="Thomas W.K."/>
            <person name="Tucker A."/>
            <person name="Oakley T.H."/>
            <person name="Tokishita S."/>
            <person name="Aerts A."/>
            <person name="Arnold G.J."/>
            <person name="Basu M.K."/>
            <person name="Bauer D.J."/>
            <person name="Caceres C.E."/>
            <person name="Carmel L."/>
            <person name="Casola C."/>
            <person name="Choi J.H."/>
            <person name="Detter J.C."/>
            <person name="Dong Q."/>
            <person name="Dusheyko S."/>
            <person name="Eads B.D."/>
            <person name="Frohlich T."/>
            <person name="Geiler-Samerotte K.A."/>
            <person name="Gerlach D."/>
            <person name="Hatcher P."/>
            <person name="Jogdeo S."/>
            <person name="Krijgsveld J."/>
            <person name="Kriventseva E.V."/>
            <person name="Kultz D."/>
            <person name="Laforsch C."/>
            <person name="Lindquist E."/>
            <person name="Lopez J."/>
            <person name="Manak J.R."/>
            <person name="Muller J."/>
            <person name="Pangilinan J."/>
            <person name="Patwardhan R.P."/>
            <person name="Pitluck S."/>
            <person name="Pritham E.J."/>
            <person name="Rechtsteiner A."/>
            <person name="Rho M."/>
            <person name="Rogozin I.B."/>
            <person name="Sakarya O."/>
            <person name="Salamov A."/>
            <person name="Schaack S."/>
            <person name="Shapiro H."/>
            <person name="Shiga Y."/>
            <person name="Skalitzky C."/>
            <person name="Smith Z."/>
            <person name="Souvorov A."/>
            <person name="Sung W."/>
            <person name="Tang Z."/>
            <person name="Tsuchiya D."/>
            <person name="Tu H."/>
            <person name="Vos H."/>
            <person name="Wang M."/>
            <person name="Wolf Y.I."/>
            <person name="Yamagata H."/>
            <person name="Yamada T."/>
            <person name="Ye Y."/>
            <person name="Shaw J.R."/>
            <person name="Andrews J."/>
            <person name="Crease T.J."/>
            <person name="Tang H."/>
            <person name="Lucas S.M."/>
            <person name="Robertson H.M."/>
            <person name="Bork P."/>
            <person name="Koonin E.V."/>
            <person name="Zdobnov E.M."/>
            <person name="Grigoriev I.V."/>
            <person name="Lynch M."/>
            <person name="Boore J.L."/>
        </authorList>
    </citation>
    <scope>NUCLEOTIDE SEQUENCE [LARGE SCALE GENOMIC DNA]</scope>
</reference>
<keyword evidence="2" id="KW-1185">Reference proteome</keyword>
<evidence type="ECO:0000313" key="2">
    <source>
        <dbReference type="Proteomes" id="UP000000305"/>
    </source>
</evidence>
<accession>E9HRE0</accession>
<sequence length="883" mass="100096">MISPDRITQQLMPVIKLAHFFLNFDCLEGANFVGDRISSAFINIDKSQAHKLAPQHTHIWAYLELIFVLEANPKTSNQERMKSFTSFFSKLEFSVLCDLLPKMEAQSNSRHENSESRKNTFYDFCKALTDYDLRSPCIKKAVVDLICSYFRTGNAELLRSFLSNIVRAHVATKEKETPSSKTLLEEVISSPEILNLDLSSDLGEIFMEVLVDSQLTTMKKETSASANRLDDGSSLLSTNLSSCLRLAIASGNQGRMKSFALFFSKLESSILCDLLLKMEVQANSRHENSESRKKMFNELCKALSECDLSSPCIKKKTVVDLICSYFRTRNVELLRSFLSNIVRAHVASEENETPSMTLLEEVISSPEILNLDLSSDLGEIFMETLVDSRLTIMERETWASAHRYRSSLLTNLSSCIRLAIASGKNTRILDARRAMPIAYILEKLNVHQLTGTFTDLLENNSKRLKACPSYPTMISLIGNSLVSELKKNARDILPRRTLLRVLDIFIESGFASLTQSLIKQVCANEESGTRRHQEKYSLFAGLISTPPVWEILDPKSKLIIMKTCGSIIQNWIIDMSRSITEPAIEKLPELKEILNCIQFFFLVERNVLQNERTFDAPAFEPLMANLPVSLLMNLVLHLHQSEAGTIEKFPACLNFYRDTSRLFFTMKFVPLVKREEAIRLLNLLLWLEDEKSWQSFAISVSTAFPSTSTYIFLRLFLKNPVIKQALTDSSLAFAAFATIVDNCSLKSASLKEPPFSWHQSEAVVPNHLEVQAFLRSSQESMTYTKFTGIAEARHFAAYLMEESTNFSVSVSPSGAGKNSRCIITKTRKQNERDKDESFIRKGELELLVKLRERLGQEKLKTKRVTADEVSVIPPPKRCKREKM</sequence>
<gene>
    <name evidence="1" type="ORF">DAPPUDRAFT_303560</name>
</gene>
<proteinExistence type="predicted"/>
<dbReference type="PhylomeDB" id="E9HRE0"/>
<evidence type="ECO:0000313" key="1">
    <source>
        <dbReference type="EMBL" id="EFX65686.1"/>
    </source>
</evidence>
<dbReference type="Proteomes" id="UP000000305">
    <property type="component" value="Unassembled WGS sequence"/>
</dbReference>
<dbReference type="PANTHER" id="PTHR33099">
    <property type="entry name" value="FE2OG DIOXYGENASE DOMAIN-CONTAINING PROTEIN"/>
    <property type="match status" value="1"/>
</dbReference>
<dbReference type="AlphaFoldDB" id="E9HRE0"/>
<organism evidence="1 2">
    <name type="scientific">Daphnia pulex</name>
    <name type="common">Water flea</name>
    <dbReference type="NCBI Taxonomy" id="6669"/>
    <lineage>
        <taxon>Eukaryota</taxon>
        <taxon>Metazoa</taxon>
        <taxon>Ecdysozoa</taxon>
        <taxon>Arthropoda</taxon>
        <taxon>Crustacea</taxon>
        <taxon>Branchiopoda</taxon>
        <taxon>Diplostraca</taxon>
        <taxon>Cladocera</taxon>
        <taxon>Anomopoda</taxon>
        <taxon>Daphniidae</taxon>
        <taxon>Daphnia</taxon>
    </lineage>
</organism>
<dbReference type="EMBL" id="GL732734">
    <property type="protein sequence ID" value="EFX65686.1"/>
    <property type="molecule type" value="Genomic_DNA"/>
</dbReference>
<dbReference type="InParanoid" id="E9HRE0"/>
<dbReference type="KEGG" id="dpx:DAPPUDRAFT_303560"/>